<feature type="signal peptide" evidence="7">
    <location>
        <begin position="1"/>
        <end position="19"/>
    </location>
</feature>
<keyword evidence="11" id="KW-1185">Reference proteome</keyword>
<comment type="catalytic activity">
    <reaction evidence="1">
        <text>Hydrolysis of terminal non-reducing N-acetyl-D-hexosamine residues in N-acetyl-beta-D-hexosaminides.</text>
        <dbReference type="EC" id="3.2.1.52"/>
    </reaction>
</comment>
<dbReference type="GO" id="GO:0004563">
    <property type="term" value="F:beta-N-acetylhexosaminidase activity"/>
    <property type="evidence" value="ECO:0007669"/>
    <property type="project" value="UniProtKB-EC"/>
</dbReference>
<evidence type="ECO:0000256" key="7">
    <source>
        <dbReference type="SAM" id="SignalP"/>
    </source>
</evidence>
<dbReference type="InterPro" id="IPR015882">
    <property type="entry name" value="HEX_bac_N"/>
</dbReference>
<dbReference type="EC" id="3.2.1.52" evidence="3"/>
<comment type="caution">
    <text evidence="10">The sequence shown here is derived from an EMBL/GenBank/DDBJ whole genome shotgun (WGS) entry which is preliminary data.</text>
</comment>
<reference evidence="10 11" key="1">
    <citation type="submission" date="2016-10" db="EMBL/GenBank/DDBJ databases">
        <title>Arsenicibacter rosenii gen. nov., sp. nov., an efficient arsenic-methylating bacterium isolated from an arsenic-contaminated paddy soil.</title>
        <authorList>
            <person name="Huang K."/>
        </authorList>
    </citation>
    <scope>NUCLEOTIDE SEQUENCE [LARGE SCALE GENOMIC DNA]</scope>
    <source>
        <strain evidence="10 11">SM-1</strain>
    </source>
</reference>
<accession>A0A1S2VBH0</accession>
<dbReference type="RefSeq" id="WP_071506314.1">
    <property type="nucleotide sequence ID" value="NZ_MORL01000029.1"/>
</dbReference>
<dbReference type="PANTHER" id="PTHR22600">
    <property type="entry name" value="BETA-HEXOSAMINIDASE"/>
    <property type="match status" value="1"/>
</dbReference>
<dbReference type="Gene3D" id="3.30.379.10">
    <property type="entry name" value="Chitobiase/beta-hexosaminidase domain 2-like"/>
    <property type="match status" value="1"/>
</dbReference>
<dbReference type="EMBL" id="MORL01000029">
    <property type="protein sequence ID" value="OIN56074.1"/>
    <property type="molecule type" value="Genomic_DNA"/>
</dbReference>
<dbReference type="Pfam" id="PF02838">
    <property type="entry name" value="Glyco_hydro_20b"/>
    <property type="match status" value="1"/>
</dbReference>
<proteinExistence type="inferred from homology"/>
<evidence type="ECO:0000259" key="9">
    <source>
        <dbReference type="Pfam" id="PF02838"/>
    </source>
</evidence>
<evidence type="ECO:0000256" key="3">
    <source>
        <dbReference type="ARBA" id="ARBA00012663"/>
    </source>
</evidence>
<dbReference type="AlphaFoldDB" id="A0A1S2VBH0"/>
<evidence type="ECO:0000256" key="6">
    <source>
        <dbReference type="SAM" id="MobiDB-lite"/>
    </source>
</evidence>
<dbReference type="SUPFAM" id="SSF51445">
    <property type="entry name" value="(Trans)glycosidases"/>
    <property type="match status" value="1"/>
</dbReference>
<dbReference type="Gene3D" id="3.20.20.80">
    <property type="entry name" value="Glycosidases"/>
    <property type="match status" value="1"/>
</dbReference>
<feature type="domain" description="Glycoside hydrolase family 20 catalytic" evidence="8">
    <location>
        <begin position="150"/>
        <end position="258"/>
    </location>
</feature>
<evidence type="ECO:0000256" key="5">
    <source>
        <dbReference type="ARBA" id="ARBA00023295"/>
    </source>
</evidence>
<dbReference type="OrthoDB" id="9763537at2"/>
<organism evidence="10 11">
    <name type="scientific">Arsenicibacter rosenii</name>
    <dbReference type="NCBI Taxonomy" id="1750698"/>
    <lineage>
        <taxon>Bacteria</taxon>
        <taxon>Pseudomonadati</taxon>
        <taxon>Bacteroidota</taxon>
        <taxon>Cytophagia</taxon>
        <taxon>Cytophagales</taxon>
        <taxon>Spirosomataceae</taxon>
        <taxon>Arsenicibacter</taxon>
    </lineage>
</organism>
<dbReference type="GO" id="GO:0016020">
    <property type="term" value="C:membrane"/>
    <property type="evidence" value="ECO:0007669"/>
    <property type="project" value="TreeGrafter"/>
</dbReference>
<evidence type="ECO:0000256" key="1">
    <source>
        <dbReference type="ARBA" id="ARBA00001231"/>
    </source>
</evidence>
<dbReference type="InterPro" id="IPR025705">
    <property type="entry name" value="Beta_hexosaminidase_sua/sub"/>
</dbReference>
<evidence type="ECO:0000313" key="11">
    <source>
        <dbReference type="Proteomes" id="UP000181790"/>
    </source>
</evidence>
<feature type="region of interest" description="Disordered" evidence="6">
    <location>
        <begin position="574"/>
        <end position="595"/>
    </location>
</feature>
<evidence type="ECO:0000256" key="2">
    <source>
        <dbReference type="ARBA" id="ARBA00006285"/>
    </source>
</evidence>
<evidence type="ECO:0000256" key="4">
    <source>
        <dbReference type="ARBA" id="ARBA00022801"/>
    </source>
</evidence>
<feature type="domain" description="Beta-hexosaminidase bacterial type N-terminal" evidence="9">
    <location>
        <begin position="22"/>
        <end position="147"/>
    </location>
</feature>
<dbReference type="InterPro" id="IPR015883">
    <property type="entry name" value="Glyco_hydro_20_cat"/>
</dbReference>
<sequence length="667" mass="75660">MIRLLPLLLFLWPLRHAVAQVHPALLPKPKQLVWSRESFVLTGPLTISATDPATQVVSDSVAAFIRHVSPAAVVEAPRTAGQATIVLNIDATGILRNRPEGYTLTITRRQLRLTGASATGLFRAYQTLRQLYQPAPARFAGCRITDYPAFPIRGFMHDTGRSFIPFDTLKQHIDRLARYKINVFHWHLTEDLAWRLQSDSLPNLTSPAVTLRDPGYFYTKQQARELVTFCRQRHVLLIPELDMPGHSAAFERATGHTMQSPAGKILVKKLIREACALFDVPYIHLGTDEVAFKDPAFVGEMIAEVRQCGKQVIGWYPGAAMAPDIPRQLWVRNNKPLPPMPVIESRNLYFNHAATQADLIGIFQRNLCDTTEASPTRLGAIGCIWNDRKPADVAQIETLNGFYPLMLALAERAWCGGGRPETEQGVVLTDKAAFQEFENRLLAHKKQYFRGLSFPYVRQQHLHWRLLKPFPNEARLATSFPPENGQLDFPGIEATGATIYLRHTWGPAVVRAYLDAPQPDHTAYAYTYVYSPRKQELDAWIDFHNYGRSEKDASPMAGTWDYKESRIQVNDKVIPPPLREQPGLHPAHTEQPYRNEPYELRPPVKIALNKGWNKLLVKLPVGAFSTKDYRLVKWLFTCVFIRKDPETNHWETAGELIFSPDKTFTQP</sequence>
<gene>
    <name evidence="10" type="ORF">BLX24_26820</name>
</gene>
<keyword evidence="7" id="KW-0732">Signal</keyword>
<comment type="similarity">
    <text evidence="2">Belongs to the glycosyl hydrolase 20 family.</text>
</comment>
<evidence type="ECO:0000259" key="8">
    <source>
        <dbReference type="Pfam" id="PF00728"/>
    </source>
</evidence>
<protein>
    <recommendedName>
        <fullName evidence="3">beta-N-acetylhexosaminidase</fullName>
        <ecNumber evidence="3">3.2.1.52</ecNumber>
    </recommendedName>
</protein>
<dbReference type="GO" id="GO:0030203">
    <property type="term" value="P:glycosaminoglycan metabolic process"/>
    <property type="evidence" value="ECO:0007669"/>
    <property type="project" value="TreeGrafter"/>
</dbReference>
<evidence type="ECO:0000313" key="10">
    <source>
        <dbReference type="EMBL" id="OIN56074.1"/>
    </source>
</evidence>
<name>A0A1S2VBH0_9BACT</name>
<dbReference type="GO" id="GO:0005975">
    <property type="term" value="P:carbohydrate metabolic process"/>
    <property type="evidence" value="ECO:0007669"/>
    <property type="project" value="InterPro"/>
</dbReference>
<dbReference type="Pfam" id="PF00728">
    <property type="entry name" value="Glyco_hydro_20"/>
    <property type="match status" value="1"/>
</dbReference>
<dbReference type="Proteomes" id="UP000181790">
    <property type="component" value="Unassembled WGS sequence"/>
</dbReference>
<keyword evidence="4" id="KW-0378">Hydrolase</keyword>
<dbReference type="PRINTS" id="PR00738">
    <property type="entry name" value="GLHYDRLASE20"/>
</dbReference>
<dbReference type="InterPro" id="IPR017853">
    <property type="entry name" value="GH"/>
</dbReference>
<dbReference type="SUPFAM" id="SSF55545">
    <property type="entry name" value="beta-N-acetylhexosaminidase-like domain"/>
    <property type="match status" value="1"/>
</dbReference>
<dbReference type="InterPro" id="IPR029018">
    <property type="entry name" value="Hex-like_dom2"/>
</dbReference>
<dbReference type="PANTHER" id="PTHR22600:SF57">
    <property type="entry name" value="BETA-N-ACETYLHEXOSAMINIDASE"/>
    <property type="match status" value="1"/>
</dbReference>
<feature type="chain" id="PRO_5010182375" description="beta-N-acetylhexosaminidase" evidence="7">
    <location>
        <begin position="20"/>
        <end position="667"/>
    </location>
</feature>
<keyword evidence="5" id="KW-0326">Glycosidase</keyword>